<dbReference type="Pfam" id="PF00264">
    <property type="entry name" value="Tyrosinase"/>
    <property type="match status" value="1"/>
</dbReference>
<proteinExistence type="predicted"/>
<keyword evidence="5" id="KW-1185">Reference proteome</keyword>
<dbReference type="Gene3D" id="1.10.1280.10">
    <property type="entry name" value="Di-copper center containing domain from catechol oxidase"/>
    <property type="match status" value="1"/>
</dbReference>
<protein>
    <recommendedName>
        <fullName evidence="3">Tyrosinase copper-binding domain-containing protein</fullName>
    </recommendedName>
</protein>
<keyword evidence="2" id="KW-0560">Oxidoreductase</keyword>
<accession>A0A8H4W3I3</accession>
<dbReference type="GO" id="GO:0046872">
    <property type="term" value="F:metal ion binding"/>
    <property type="evidence" value="ECO:0007669"/>
    <property type="project" value="UniProtKB-KW"/>
</dbReference>
<dbReference type="EMBL" id="JAAMPI010000647">
    <property type="protein sequence ID" value="KAF4629654.1"/>
    <property type="molecule type" value="Genomic_DNA"/>
</dbReference>
<dbReference type="Proteomes" id="UP000566819">
    <property type="component" value="Unassembled WGS sequence"/>
</dbReference>
<evidence type="ECO:0000256" key="1">
    <source>
        <dbReference type="ARBA" id="ARBA00022723"/>
    </source>
</evidence>
<name>A0A8H4W3I3_9HELO</name>
<feature type="domain" description="Tyrosinase copper-binding" evidence="3">
    <location>
        <begin position="45"/>
        <end position="56"/>
    </location>
</feature>
<sequence length="468" mass="51958">MAKTNIGDFQTFMQNGGSNGFGIHGAGHFIIAGDPGGDFYMSPGDPGFYLHHGQIDRLWFIWQGQDLKTRQNVISGTTTMGNNPPSANATLDFKIDVGHLRRSIYRRHRDEMGIEWIGWSGILKHGDARVKYEVRLTIGTPGLNALFASFQLPGFLGLFLKRSLNETCGLKLQLQPLHTLVVTEVYLAQLGSDGDNLFGIVACLLSLLGKGANPLQKAHISPTALLSGDDSQECTHSELDPLELAQRVPRELISKWSEERLIGWKIFCAVLRLSQNAWSPTVPEPTRSTSKDKFRSIYSAFVEGEEGDTPEGGFPVVNVDMEDEISDKNETSDADSDSDEGVPAYCPDHDEATYQKKFFGKNKTLATLWAAVQTELLTYRRLTEGDPWISKNFDMASVLESLENGDTLSIGIVSKGMMNPFCNCGTFRESDDPVCVRVEEACTDYFSNLEDWSRSTFLSTPTQRAEEW</sequence>
<organism evidence="4 5">
    <name type="scientific">Cudoniella acicularis</name>
    <dbReference type="NCBI Taxonomy" id="354080"/>
    <lineage>
        <taxon>Eukaryota</taxon>
        <taxon>Fungi</taxon>
        <taxon>Dikarya</taxon>
        <taxon>Ascomycota</taxon>
        <taxon>Pezizomycotina</taxon>
        <taxon>Leotiomycetes</taxon>
        <taxon>Helotiales</taxon>
        <taxon>Tricladiaceae</taxon>
        <taxon>Cudoniella</taxon>
    </lineage>
</organism>
<dbReference type="SUPFAM" id="SSF48056">
    <property type="entry name" value="Di-copper centre-containing domain"/>
    <property type="match status" value="1"/>
</dbReference>
<dbReference type="InterPro" id="IPR050316">
    <property type="entry name" value="Tyrosinase/Hemocyanin"/>
</dbReference>
<comment type="caution">
    <text evidence="4">The sequence shown here is derived from an EMBL/GenBank/DDBJ whole genome shotgun (WGS) entry which is preliminary data.</text>
</comment>
<evidence type="ECO:0000313" key="5">
    <source>
        <dbReference type="Proteomes" id="UP000566819"/>
    </source>
</evidence>
<dbReference type="PANTHER" id="PTHR11474:SF125">
    <property type="entry name" value="N-ACETYL-6-HYDROXYTRYPTOPHAN OXIDASE IVOB-RELATED"/>
    <property type="match status" value="1"/>
</dbReference>
<evidence type="ECO:0000256" key="2">
    <source>
        <dbReference type="ARBA" id="ARBA00023002"/>
    </source>
</evidence>
<evidence type="ECO:0000313" key="4">
    <source>
        <dbReference type="EMBL" id="KAF4629654.1"/>
    </source>
</evidence>
<dbReference type="InterPro" id="IPR008922">
    <property type="entry name" value="Di-copper_centre_dom_sf"/>
</dbReference>
<reference evidence="4 5" key="1">
    <citation type="submission" date="2020-03" db="EMBL/GenBank/DDBJ databases">
        <title>Draft Genome Sequence of Cudoniella acicularis.</title>
        <authorList>
            <person name="Buettner E."/>
            <person name="Kellner H."/>
        </authorList>
    </citation>
    <scope>NUCLEOTIDE SEQUENCE [LARGE SCALE GENOMIC DNA]</scope>
    <source>
        <strain evidence="4 5">DSM 108380</strain>
    </source>
</reference>
<keyword evidence="1" id="KW-0479">Metal-binding</keyword>
<evidence type="ECO:0000259" key="3">
    <source>
        <dbReference type="PROSITE" id="PS00498"/>
    </source>
</evidence>
<dbReference type="PROSITE" id="PS00498">
    <property type="entry name" value="TYROSINASE_2"/>
    <property type="match status" value="1"/>
</dbReference>
<dbReference type="OrthoDB" id="539213at2759"/>
<gene>
    <name evidence="4" type="ORF">G7Y89_g8491</name>
</gene>
<dbReference type="InterPro" id="IPR002227">
    <property type="entry name" value="Tyrosinase_Cu-bd"/>
</dbReference>
<dbReference type="PANTHER" id="PTHR11474">
    <property type="entry name" value="TYROSINASE FAMILY MEMBER"/>
    <property type="match status" value="1"/>
</dbReference>
<dbReference type="GO" id="GO:0016491">
    <property type="term" value="F:oxidoreductase activity"/>
    <property type="evidence" value="ECO:0007669"/>
    <property type="project" value="UniProtKB-KW"/>
</dbReference>
<dbReference type="AlphaFoldDB" id="A0A8H4W3I3"/>